<keyword evidence="6 8" id="KW-0472">Membrane</keyword>
<keyword evidence="3" id="KW-1003">Cell membrane</keyword>
<dbReference type="Gene3D" id="1.10.287.1260">
    <property type="match status" value="1"/>
</dbReference>
<dbReference type="SUPFAM" id="SSF50182">
    <property type="entry name" value="Sm-like ribonucleoproteins"/>
    <property type="match status" value="1"/>
</dbReference>
<dbReference type="Pfam" id="PF21082">
    <property type="entry name" value="MS_channel_3rd"/>
    <property type="match status" value="1"/>
</dbReference>
<accession>A0ABX0F767</accession>
<evidence type="ECO:0000256" key="7">
    <source>
        <dbReference type="SAM" id="MobiDB-lite"/>
    </source>
</evidence>
<evidence type="ECO:0000256" key="8">
    <source>
        <dbReference type="SAM" id="Phobius"/>
    </source>
</evidence>
<comment type="caution">
    <text evidence="12">The sequence shown here is derived from an EMBL/GenBank/DDBJ whole genome shotgun (WGS) entry which is preliminary data.</text>
</comment>
<evidence type="ECO:0000313" key="12">
    <source>
        <dbReference type="EMBL" id="NGZ75374.1"/>
    </source>
</evidence>
<dbReference type="PANTHER" id="PTHR43634">
    <property type="entry name" value="OW CONDUCTANCE MECHANOSENSITIVE CHANNEL"/>
    <property type="match status" value="1"/>
</dbReference>
<evidence type="ECO:0000256" key="2">
    <source>
        <dbReference type="ARBA" id="ARBA00008017"/>
    </source>
</evidence>
<dbReference type="InterPro" id="IPR049142">
    <property type="entry name" value="MS_channel_1st"/>
</dbReference>
<evidence type="ECO:0000256" key="5">
    <source>
        <dbReference type="ARBA" id="ARBA00022989"/>
    </source>
</evidence>
<dbReference type="RefSeq" id="WP_166273763.1">
    <property type="nucleotide sequence ID" value="NZ_JAAFGS010000002.1"/>
</dbReference>
<dbReference type="SUPFAM" id="SSF82689">
    <property type="entry name" value="Mechanosensitive channel protein MscS (YggB), C-terminal domain"/>
    <property type="match status" value="1"/>
</dbReference>
<gene>
    <name evidence="12" type="ORF">GYN08_08580</name>
</gene>
<evidence type="ECO:0000256" key="3">
    <source>
        <dbReference type="ARBA" id="ARBA00022475"/>
    </source>
</evidence>
<dbReference type="InterPro" id="IPR010920">
    <property type="entry name" value="LSM_dom_sf"/>
</dbReference>
<feature type="domain" description="Mechanosensitive ion channel MscS C-terminal" evidence="10">
    <location>
        <begin position="255"/>
        <end position="341"/>
    </location>
</feature>
<proteinExistence type="inferred from homology"/>
<feature type="transmembrane region" description="Helical" evidence="8">
    <location>
        <begin position="65"/>
        <end position="82"/>
    </location>
</feature>
<feature type="compositionally biased region" description="Basic and acidic residues" evidence="7">
    <location>
        <begin position="399"/>
        <end position="412"/>
    </location>
</feature>
<keyword evidence="4 8" id="KW-0812">Transmembrane</keyword>
<dbReference type="Pfam" id="PF21088">
    <property type="entry name" value="MS_channel_1st"/>
    <property type="match status" value="1"/>
</dbReference>
<dbReference type="InterPro" id="IPR045042">
    <property type="entry name" value="YnaI-like"/>
</dbReference>
<feature type="transmembrane region" description="Helical" evidence="8">
    <location>
        <begin position="20"/>
        <end position="44"/>
    </location>
</feature>
<dbReference type="InterPro" id="IPR011066">
    <property type="entry name" value="MscS_channel_C_sf"/>
</dbReference>
<evidence type="ECO:0000313" key="13">
    <source>
        <dbReference type="Proteomes" id="UP000800303"/>
    </source>
</evidence>
<dbReference type="Gene3D" id="3.30.70.100">
    <property type="match status" value="1"/>
</dbReference>
<dbReference type="Proteomes" id="UP000800303">
    <property type="component" value="Unassembled WGS sequence"/>
</dbReference>
<evidence type="ECO:0000259" key="10">
    <source>
        <dbReference type="Pfam" id="PF21082"/>
    </source>
</evidence>
<dbReference type="Gene3D" id="2.30.30.60">
    <property type="match status" value="1"/>
</dbReference>
<dbReference type="InterPro" id="IPR023408">
    <property type="entry name" value="MscS_beta-dom_sf"/>
</dbReference>
<evidence type="ECO:0000256" key="4">
    <source>
        <dbReference type="ARBA" id="ARBA00022692"/>
    </source>
</evidence>
<keyword evidence="13" id="KW-1185">Reference proteome</keyword>
<keyword evidence="5 8" id="KW-1133">Transmembrane helix</keyword>
<evidence type="ECO:0000259" key="11">
    <source>
        <dbReference type="Pfam" id="PF21088"/>
    </source>
</evidence>
<dbReference type="InterPro" id="IPR049278">
    <property type="entry name" value="MS_channel_C"/>
</dbReference>
<feature type="transmembrane region" description="Helical" evidence="8">
    <location>
        <begin position="141"/>
        <end position="160"/>
    </location>
</feature>
<organism evidence="12 13">
    <name type="scientific">Saccharibacillus alkalitolerans</name>
    <dbReference type="NCBI Taxonomy" id="2705290"/>
    <lineage>
        <taxon>Bacteria</taxon>
        <taxon>Bacillati</taxon>
        <taxon>Bacillota</taxon>
        <taxon>Bacilli</taxon>
        <taxon>Bacillales</taxon>
        <taxon>Paenibacillaceae</taxon>
        <taxon>Saccharibacillus</taxon>
    </lineage>
</organism>
<protein>
    <submittedName>
        <fullName evidence="12">Mechanosensitive ion channel family protein</fullName>
    </submittedName>
</protein>
<reference evidence="12 13" key="1">
    <citation type="submission" date="2020-01" db="EMBL/GenBank/DDBJ databases">
        <title>Polyphasic characterisation and genomic insights into a novel alkali tolerant bacterium VR-M41.</title>
        <authorList>
            <person name="Vemuluri V.R."/>
        </authorList>
    </citation>
    <scope>NUCLEOTIDE SEQUENCE [LARGE SCALE GENOMIC DNA]</scope>
    <source>
        <strain evidence="12 13">VR-M41</strain>
    </source>
</reference>
<comment type="subcellular location">
    <subcellularLocation>
        <location evidence="1">Cell membrane</location>
        <topology evidence="1">Multi-pass membrane protein</topology>
    </subcellularLocation>
</comment>
<evidence type="ECO:0000259" key="9">
    <source>
        <dbReference type="Pfam" id="PF00924"/>
    </source>
</evidence>
<dbReference type="InterPro" id="IPR011014">
    <property type="entry name" value="MscS_channel_TM-2"/>
</dbReference>
<evidence type="ECO:0000256" key="6">
    <source>
        <dbReference type="ARBA" id="ARBA00023136"/>
    </source>
</evidence>
<dbReference type="EMBL" id="JAAFGS010000002">
    <property type="protein sequence ID" value="NGZ75374.1"/>
    <property type="molecule type" value="Genomic_DNA"/>
</dbReference>
<dbReference type="InterPro" id="IPR006685">
    <property type="entry name" value="MscS_channel_2nd"/>
</dbReference>
<comment type="similarity">
    <text evidence="2">Belongs to the MscS (TC 1.A.23) family.</text>
</comment>
<feature type="transmembrane region" description="Helical" evidence="8">
    <location>
        <begin position="94"/>
        <end position="120"/>
    </location>
</feature>
<name>A0ABX0F767_9BACL</name>
<dbReference type="PROSITE" id="PS01246">
    <property type="entry name" value="UPF0003"/>
    <property type="match status" value="1"/>
</dbReference>
<feature type="region of interest" description="Disordered" evidence="7">
    <location>
        <begin position="355"/>
        <end position="423"/>
    </location>
</feature>
<dbReference type="Pfam" id="PF00924">
    <property type="entry name" value="MS_channel_2nd"/>
    <property type="match status" value="1"/>
</dbReference>
<dbReference type="SUPFAM" id="SSF82861">
    <property type="entry name" value="Mechanosensitive channel protein MscS (YggB), transmembrane region"/>
    <property type="match status" value="1"/>
</dbReference>
<feature type="domain" description="Mechanosensitive ion channel transmembrane helices 2/3" evidence="11">
    <location>
        <begin position="142"/>
        <end position="181"/>
    </location>
</feature>
<dbReference type="PANTHER" id="PTHR43634:SF2">
    <property type="entry name" value="LOW CONDUCTANCE MECHANOSENSITIVE CHANNEL YNAI"/>
    <property type="match status" value="1"/>
</dbReference>
<feature type="domain" description="Mechanosensitive ion channel MscS" evidence="9">
    <location>
        <begin position="183"/>
        <end position="248"/>
    </location>
</feature>
<evidence type="ECO:0000256" key="1">
    <source>
        <dbReference type="ARBA" id="ARBA00004651"/>
    </source>
</evidence>
<dbReference type="InterPro" id="IPR006686">
    <property type="entry name" value="MscS_channel_CS"/>
</dbReference>
<feature type="transmembrane region" description="Helical" evidence="8">
    <location>
        <begin position="172"/>
        <end position="195"/>
    </location>
</feature>
<sequence>MTFVESVLSAFREFRWLDALIAIGIFLLFLAFRRLFVRYLYVFLMKRFDHVRGIVTTLEAFKRPLEMLFVLLGAYFGVRYFIGDGWSAQHWLRPFFRTFTIALVGWAVYQLSASSSFLLARIGKQFGQDNTSMLIPFLSRFLRILVVLLTLAAILSEWGFNVNGIVAGMGLGSLAIALAAQSTLGNIFGGVVLILEKPFVRGDWIQTPETQGIVEDITFRSTKIRTFDDSLVIIPNAKIADQSITNWSQMGRRRINFNLEVGLDSDPERLKVAVARMQKEFESNDNVDESTVQVKFNAFAASSLRILFNGFTKTTVWADYLVTAQEINLMILRVLREEGVKLAFPAQRVLFEGEQGMPFVPDASQSGPREKDADNPSAAEESAEGPQPAEPKRPSGGRFDAKQRENDRRDSHFAAPNLSKGTD</sequence>